<dbReference type="PRINTS" id="PR00132">
    <property type="entry name" value="GLHYDRLASE2"/>
</dbReference>
<dbReference type="Proteomes" id="UP001646157">
    <property type="component" value="Unassembled WGS sequence"/>
</dbReference>
<dbReference type="InterPro" id="IPR017853">
    <property type="entry name" value="GH"/>
</dbReference>
<dbReference type="SUPFAM" id="SSF51445">
    <property type="entry name" value="(Trans)glycosidases"/>
    <property type="match status" value="1"/>
</dbReference>
<dbReference type="InterPro" id="IPR014718">
    <property type="entry name" value="GH-type_carb-bd"/>
</dbReference>
<dbReference type="SMART" id="SM01038">
    <property type="entry name" value="Bgal_small_N"/>
    <property type="match status" value="1"/>
</dbReference>
<dbReference type="InterPro" id="IPR023232">
    <property type="entry name" value="Glyco_hydro_2_AS"/>
</dbReference>
<evidence type="ECO:0000256" key="8">
    <source>
        <dbReference type="RuleBase" id="RU361154"/>
    </source>
</evidence>
<dbReference type="GO" id="GO:0004565">
    <property type="term" value="F:beta-galactosidase activity"/>
    <property type="evidence" value="ECO:0007669"/>
    <property type="project" value="UniProtKB-EC"/>
</dbReference>
<gene>
    <name evidence="10" type="ORF">JOC86_003796</name>
</gene>
<evidence type="ECO:0000256" key="2">
    <source>
        <dbReference type="ARBA" id="ARBA00007401"/>
    </source>
</evidence>
<feature type="domain" description="Beta galactosidase small chain/" evidence="9">
    <location>
        <begin position="730"/>
        <end position="1003"/>
    </location>
</feature>
<sequence>MLREMKRWENVHLTGINKLPAHTDFYRYRDFEDAVSFNKENSDGYLLLDGPWKFLFLEAPEFSPPQFAAKEFDIDHLDTIEVPSCWQLKGYGKMHYTDVLYPFAINPPFVPQENPTGIYFKDVTLNELNEDEKLILKFNGVDSAFDLYVNGHHVGFSKVSRMPAEFDLTKYVINGHNRLTVRVYQFSDGTYLEDQDMWWLSGIFRSVEFFRINHHTVEDVFIETLPDEEYKNFTLKVAGRFFTDKVKEIKVKLFNQESQVDEFFIDVIDGRFHAFREMHQPLLWSAETPNLYKLTLAYSLPNAEEEMIPLQFGVRSIDIIDNEIRLNGQRIFFNGVNRHDFNPKMGRTVTYEDMLQDVLLMKKHNINAVRTSHYPANDLFYDLCDQYGLYVMDEADLECHGFENTGNYHWLSDNELWEKQYVDRAVRMVKRDRNHPSIIIWSLGNESGAGRNFTAMYNAIKEIDSTRLVHYEGDRMAAYSDVYSTMYTRLKVLKEIGKDNEGKKPHILCEYGHAMGNGPGGLTEYQEIMRKYPRLQGGFIWEWYDHGIEQVDEHGNVNYLYGGDYGDFPTNTNFCIDGLVFPDRTPSPGLIEYKKVIEPIVTEMMDQTYLKIKVTNRYDFRNLEGVILNIKVVSFDVLIEEKELLLGSIGAQEDLVMTLPISFQEALKHDEVYIHLSYLEPEDTSYASKGHLITKEAFLLEATKVNKVVKSNGNDDIAELNILEDDLQLIVENDECKIVFSKVYGKLLSFHVEGEEFVSNGPELTLWRAVIDNDMYKKDDWINRYFLKDAKEQVDSIHYQVNEGYIDVEITKYLSSINQAWGFQLIYHYRMTKEGVLNLQLKGTKVIRGKEVPEMVPRIGITMNVNNEYRDVTWFGRGDLESYPDSKRSQSIGLYRKKVEEMHTDYVYPQENGLRSDASFLALSKEDESFIINFKELKDFTIHDYETSALEEAKHRGEIKKSPFNVLTIDYRQSGLGSNSCGEEQLPKYRVRIEDFMIELEMRKIKKDDIVEESKFFRVR</sequence>
<dbReference type="InterPro" id="IPR006102">
    <property type="entry name" value="Ig-like_GH2"/>
</dbReference>
<dbReference type="Pfam" id="PF16353">
    <property type="entry name" value="LacZ_4"/>
    <property type="match status" value="1"/>
</dbReference>
<dbReference type="RefSeq" id="WP_205174421.1">
    <property type="nucleotide sequence ID" value="NZ_JAFBDZ010000004.1"/>
</dbReference>
<dbReference type="Gene3D" id="2.60.120.260">
    <property type="entry name" value="Galactose-binding domain-like"/>
    <property type="match status" value="1"/>
</dbReference>
<protein>
    <recommendedName>
        <fullName evidence="4 8">Beta-galactosidase</fullName>
        <ecNumber evidence="3 8">3.2.1.23</ecNumber>
    </recommendedName>
    <alternativeName>
        <fullName evidence="7 8">Lactase</fullName>
    </alternativeName>
</protein>
<dbReference type="InterPro" id="IPR050347">
    <property type="entry name" value="Bact_Beta-galactosidase"/>
</dbReference>
<evidence type="ECO:0000256" key="4">
    <source>
        <dbReference type="ARBA" id="ARBA00013303"/>
    </source>
</evidence>
<dbReference type="EC" id="3.2.1.23" evidence="3 8"/>
<evidence type="ECO:0000313" key="11">
    <source>
        <dbReference type="Proteomes" id="UP001646157"/>
    </source>
</evidence>
<dbReference type="InterPro" id="IPR011013">
    <property type="entry name" value="Gal_mutarotase_sf_dom"/>
</dbReference>
<dbReference type="Pfam" id="PF02929">
    <property type="entry name" value="Bgal_small_N"/>
    <property type="match status" value="1"/>
</dbReference>
<dbReference type="InterPro" id="IPR008979">
    <property type="entry name" value="Galactose-bd-like_sf"/>
</dbReference>
<dbReference type="Gene3D" id="2.70.98.10">
    <property type="match status" value="1"/>
</dbReference>
<evidence type="ECO:0000256" key="1">
    <source>
        <dbReference type="ARBA" id="ARBA00001412"/>
    </source>
</evidence>
<dbReference type="Pfam" id="PF02837">
    <property type="entry name" value="Glyco_hydro_2_N"/>
    <property type="match status" value="1"/>
</dbReference>
<dbReference type="PANTHER" id="PTHR46323:SF2">
    <property type="entry name" value="BETA-GALACTOSIDASE"/>
    <property type="match status" value="1"/>
</dbReference>
<dbReference type="SUPFAM" id="SSF74650">
    <property type="entry name" value="Galactose mutarotase-like"/>
    <property type="match status" value="1"/>
</dbReference>
<dbReference type="Gene3D" id="3.20.20.80">
    <property type="entry name" value="Glycosidases"/>
    <property type="match status" value="1"/>
</dbReference>
<name>A0ABS2NHC9_9BACI</name>
<evidence type="ECO:0000259" key="9">
    <source>
        <dbReference type="SMART" id="SM01038"/>
    </source>
</evidence>
<organism evidence="10 11">
    <name type="scientific">Rossellomorea pakistanensis</name>
    <dbReference type="NCBI Taxonomy" id="992288"/>
    <lineage>
        <taxon>Bacteria</taxon>
        <taxon>Bacillati</taxon>
        <taxon>Bacillota</taxon>
        <taxon>Bacilli</taxon>
        <taxon>Bacillales</taxon>
        <taxon>Bacillaceae</taxon>
        <taxon>Rossellomorea</taxon>
    </lineage>
</organism>
<dbReference type="PROSITE" id="PS00608">
    <property type="entry name" value="GLYCOSYL_HYDROL_F2_2"/>
    <property type="match status" value="1"/>
</dbReference>
<accession>A0ABS2NHC9</accession>
<evidence type="ECO:0000313" key="10">
    <source>
        <dbReference type="EMBL" id="MBM7587223.1"/>
    </source>
</evidence>
<reference evidence="10 11" key="1">
    <citation type="submission" date="2021-01" db="EMBL/GenBank/DDBJ databases">
        <title>Genomic Encyclopedia of Type Strains, Phase IV (KMG-IV): sequencing the most valuable type-strain genomes for metagenomic binning, comparative biology and taxonomic classification.</title>
        <authorList>
            <person name="Goeker M."/>
        </authorList>
    </citation>
    <scope>NUCLEOTIDE SEQUENCE [LARGE SCALE GENOMIC DNA]</scope>
    <source>
        <strain evidence="10 11">DSM 24834</strain>
    </source>
</reference>
<evidence type="ECO:0000256" key="7">
    <source>
        <dbReference type="ARBA" id="ARBA00032230"/>
    </source>
</evidence>
<keyword evidence="11" id="KW-1185">Reference proteome</keyword>
<proteinExistence type="inferred from homology"/>
<dbReference type="InterPro" id="IPR006101">
    <property type="entry name" value="Glyco_hydro_2"/>
</dbReference>
<dbReference type="SUPFAM" id="SSF49303">
    <property type="entry name" value="beta-Galactosidase/glucuronidase domain"/>
    <property type="match status" value="2"/>
</dbReference>
<evidence type="ECO:0000256" key="6">
    <source>
        <dbReference type="ARBA" id="ARBA00023295"/>
    </source>
</evidence>
<comment type="similarity">
    <text evidence="2 8">Belongs to the glycosyl hydrolase 2 family.</text>
</comment>
<dbReference type="PANTHER" id="PTHR46323">
    <property type="entry name" value="BETA-GALACTOSIDASE"/>
    <property type="match status" value="1"/>
</dbReference>
<dbReference type="SUPFAM" id="SSF49785">
    <property type="entry name" value="Galactose-binding domain-like"/>
    <property type="match status" value="1"/>
</dbReference>
<evidence type="ECO:0000256" key="3">
    <source>
        <dbReference type="ARBA" id="ARBA00012756"/>
    </source>
</evidence>
<evidence type="ECO:0000256" key="5">
    <source>
        <dbReference type="ARBA" id="ARBA00022801"/>
    </source>
</evidence>
<dbReference type="EMBL" id="JAFBDZ010000004">
    <property type="protein sequence ID" value="MBM7587223.1"/>
    <property type="molecule type" value="Genomic_DNA"/>
</dbReference>
<dbReference type="PROSITE" id="PS00719">
    <property type="entry name" value="GLYCOSYL_HYDROL_F2_1"/>
    <property type="match status" value="1"/>
</dbReference>
<dbReference type="Gene3D" id="2.60.40.10">
    <property type="entry name" value="Immunoglobulins"/>
    <property type="match status" value="2"/>
</dbReference>
<dbReference type="Pfam" id="PF02836">
    <property type="entry name" value="Glyco_hydro_2_C"/>
    <property type="match status" value="1"/>
</dbReference>
<dbReference type="InterPro" id="IPR006104">
    <property type="entry name" value="Glyco_hydro_2_N"/>
</dbReference>
<dbReference type="InterPro" id="IPR013783">
    <property type="entry name" value="Ig-like_fold"/>
</dbReference>
<comment type="catalytic activity">
    <reaction evidence="1 8">
        <text>Hydrolysis of terminal non-reducing beta-D-galactose residues in beta-D-galactosides.</text>
        <dbReference type="EC" id="3.2.1.23"/>
    </reaction>
</comment>
<keyword evidence="6 8" id="KW-0326">Glycosidase</keyword>
<comment type="caution">
    <text evidence="10">The sequence shown here is derived from an EMBL/GenBank/DDBJ whole genome shotgun (WGS) entry which is preliminary data.</text>
</comment>
<dbReference type="InterPro" id="IPR032312">
    <property type="entry name" value="LacZ_4"/>
</dbReference>
<dbReference type="InterPro" id="IPR023230">
    <property type="entry name" value="Glyco_hydro_2_CS"/>
</dbReference>
<dbReference type="InterPro" id="IPR036156">
    <property type="entry name" value="Beta-gal/glucu_dom_sf"/>
</dbReference>
<dbReference type="InterPro" id="IPR004199">
    <property type="entry name" value="B-gal_small/dom_5"/>
</dbReference>
<dbReference type="Pfam" id="PF00703">
    <property type="entry name" value="Glyco_hydro_2"/>
    <property type="match status" value="1"/>
</dbReference>
<dbReference type="InterPro" id="IPR006103">
    <property type="entry name" value="Glyco_hydro_2_cat"/>
</dbReference>
<keyword evidence="5 8" id="KW-0378">Hydrolase</keyword>